<dbReference type="Pfam" id="PF01061">
    <property type="entry name" value="ABC2_membrane"/>
    <property type="match status" value="1"/>
</dbReference>
<feature type="transmembrane region" description="Helical" evidence="9">
    <location>
        <begin position="163"/>
        <end position="183"/>
    </location>
</feature>
<dbReference type="PANTHER" id="PTHR30413">
    <property type="entry name" value="INNER MEMBRANE TRANSPORT PERMEASE"/>
    <property type="match status" value="1"/>
</dbReference>
<evidence type="ECO:0000256" key="5">
    <source>
        <dbReference type="ARBA" id="ARBA00022692"/>
    </source>
</evidence>
<comment type="subcellular location">
    <subcellularLocation>
        <location evidence="1">Cell membrane</location>
        <topology evidence="1">Multi-pass membrane protein</topology>
    </subcellularLocation>
</comment>
<sequence length="277" mass="30116">MKTVPPPASHISAGHRARTGLVAVSWRTARTVIALMLREMGSTYGRSPGGYVWALLEPVGAILILALAFSLMLRAPSLGTSFILFYATGFLPFNVYSDIATKVGGALGYSKPLLAYPGVTWVDAVMARFLLNSLTGLTVFCLLITSILIVVDAHTVIALGPILTGLSMAALLGLGVGLLNSVLKGLYPVWGRIWGIINRPLFLASGVFFTYEDMPPRAQEILIWNPLLHVVGLVRRGFYPTYQASYVSLTYGFGVAMIMVMLGMIFMRAHYKTVLER</sequence>
<keyword evidence="3" id="KW-1003">Cell membrane</keyword>
<keyword evidence="5 9" id="KW-0812">Transmembrane</keyword>
<evidence type="ECO:0000256" key="4">
    <source>
        <dbReference type="ARBA" id="ARBA00022597"/>
    </source>
</evidence>
<feature type="transmembrane region" description="Helical" evidence="9">
    <location>
        <begin position="244"/>
        <end position="267"/>
    </location>
</feature>
<evidence type="ECO:0000256" key="1">
    <source>
        <dbReference type="ARBA" id="ARBA00004651"/>
    </source>
</evidence>
<feature type="transmembrane region" description="Helical" evidence="9">
    <location>
        <begin position="83"/>
        <end position="109"/>
    </location>
</feature>
<dbReference type="PANTHER" id="PTHR30413:SF10">
    <property type="entry name" value="CAPSULE POLYSACCHARIDE EXPORT INNER-MEMBRANE PROTEIN CTRC"/>
    <property type="match status" value="1"/>
</dbReference>
<reference evidence="11" key="1">
    <citation type="journal article" date="2015" name="Nature">
        <title>Complex archaea that bridge the gap between prokaryotes and eukaryotes.</title>
        <authorList>
            <person name="Spang A."/>
            <person name="Saw J.H."/>
            <person name="Jorgensen S.L."/>
            <person name="Zaremba-Niedzwiedzka K."/>
            <person name="Martijn J."/>
            <person name="Lind A.E."/>
            <person name="van Eijk R."/>
            <person name="Schleper C."/>
            <person name="Guy L."/>
            <person name="Ettema T.J."/>
        </authorList>
    </citation>
    <scope>NUCLEOTIDE SEQUENCE</scope>
</reference>
<dbReference type="GO" id="GO:0140359">
    <property type="term" value="F:ABC-type transporter activity"/>
    <property type="evidence" value="ECO:0007669"/>
    <property type="project" value="InterPro"/>
</dbReference>
<keyword evidence="8 9" id="KW-0472">Membrane</keyword>
<name>A0A0F9MQ03_9ZZZZ</name>
<keyword evidence="2" id="KW-0813">Transport</keyword>
<evidence type="ECO:0000256" key="2">
    <source>
        <dbReference type="ARBA" id="ARBA00022448"/>
    </source>
</evidence>
<comment type="caution">
    <text evidence="11">The sequence shown here is derived from an EMBL/GenBank/DDBJ whole genome shotgun (WGS) entry which is preliminary data.</text>
</comment>
<keyword evidence="6" id="KW-0972">Capsule biogenesis/degradation</keyword>
<dbReference type="GO" id="GO:0015920">
    <property type="term" value="P:lipopolysaccharide transport"/>
    <property type="evidence" value="ECO:0007669"/>
    <property type="project" value="TreeGrafter"/>
</dbReference>
<feature type="transmembrane region" description="Helical" evidence="9">
    <location>
        <begin position="50"/>
        <end position="71"/>
    </location>
</feature>
<evidence type="ECO:0000259" key="10">
    <source>
        <dbReference type="PROSITE" id="PS51012"/>
    </source>
</evidence>
<dbReference type="PROSITE" id="PS51012">
    <property type="entry name" value="ABC_TM2"/>
    <property type="match status" value="1"/>
</dbReference>
<organism evidence="11">
    <name type="scientific">marine sediment metagenome</name>
    <dbReference type="NCBI Taxonomy" id="412755"/>
    <lineage>
        <taxon>unclassified sequences</taxon>
        <taxon>metagenomes</taxon>
        <taxon>ecological metagenomes</taxon>
    </lineage>
</organism>
<keyword evidence="4" id="KW-0762">Sugar transport</keyword>
<feature type="domain" description="ABC transmembrane type-2" evidence="10">
    <location>
        <begin position="49"/>
        <end position="270"/>
    </location>
</feature>
<dbReference type="GO" id="GO:0043190">
    <property type="term" value="C:ATP-binding cassette (ABC) transporter complex"/>
    <property type="evidence" value="ECO:0007669"/>
    <property type="project" value="InterPro"/>
</dbReference>
<protein>
    <recommendedName>
        <fullName evidence="10">ABC transmembrane type-2 domain-containing protein</fullName>
    </recommendedName>
</protein>
<dbReference type="PRINTS" id="PR00164">
    <property type="entry name" value="ABC2TRNSPORT"/>
</dbReference>
<dbReference type="AlphaFoldDB" id="A0A0F9MQ03"/>
<evidence type="ECO:0000313" key="11">
    <source>
        <dbReference type="EMBL" id="KKN09390.1"/>
    </source>
</evidence>
<evidence type="ECO:0000256" key="7">
    <source>
        <dbReference type="ARBA" id="ARBA00022989"/>
    </source>
</evidence>
<evidence type="ECO:0000256" key="9">
    <source>
        <dbReference type="SAM" id="Phobius"/>
    </source>
</evidence>
<accession>A0A0F9MQ03</accession>
<keyword evidence="7 9" id="KW-1133">Transmembrane helix</keyword>
<dbReference type="InterPro" id="IPR013525">
    <property type="entry name" value="ABC2_TM"/>
</dbReference>
<proteinExistence type="predicted"/>
<evidence type="ECO:0000256" key="3">
    <source>
        <dbReference type="ARBA" id="ARBA00022475"/>
    </source>
</evidence>
<evidence type="ECO:0000256" key="8">
    <source>
        <dbReference type="ARBA" id="ARBA00023136"/>
    </source>
</evidence>
<gene>
    <name evidence="11" type="ORF">LCGC14_1047080</name>
</gene>
<feature type="transmembrane region" description="Helical" evidence="9">
    <location>
        <begin position="129"/>
        <end position="151"/>
    </location>
</feature>
<evidence type="ECO:0000256" key="6">
    <source>
        <dbReference type="ARBA" id="ARBA00022903"/>
    </source>
</evidence>
<dbReference type="EMBL" id="LAZR01004353">
    <property type="protein sequence ID" value="KKN09390.1"/>
    <property type="molecule type" value="Genomic_DNA"/>
</dbReference>
<dbReference type="InterPro" id="IPR000412">
    <property type="entry name" value="ABC_2_transport"/>
</dbReference>
<dbReference type="InterPro" id="IPR047817">
    <property type="entry name" value="ABC2_TM_bact-type"/>
</dbReference>